<dbReference type="EMBL" id="UINC01154951">
    <property type="protein sequence ID" value="SVD50514.1"/>
    <property type="molecule type" value="Genomic_DNA"/>
</dbReference>
<sequence length="54" mass="6152">VGTDNYITLDTNYLQELVILLLSDPKNLKITKLLMVATGEARRPYLSKLLWDMG</sequence>
<feature type="non-terminal residue" evidence="1">
    <location>
        <position position="1"/>
    </location>
</feature>
<name>A0A382VVP3_9ZZZZ</name>
<reference evidence="1" key="1">
    <citation type="submission" date="2018-05" db="EMBL/GenBank/DDBJ databases">
        <authorList>
            <person name="Lanie J.A."/>
            <person name="Ng W.-L."/>
            <person name="Kazmierczak K.M."/>
            <person name="Andrzejewski T.M."/>
            <person name="Davidsen T.M."/>
            <person name="Wayne K.J."/>
            <person name="Tettelin H."/>
            <person name="Glass J.I."/>
            <person name="Rusch D."/>
            <person name="Podicherti R."/>
            <person name="Tsui H.-C.T."/>
            <person name="Winkler M.E."/>
        </authorList>
    </citation>
    <scope>NUCLEOTIDE SEQUENCE</scope>
</reference>
<accession>A0A382VVP3</accession>
<dbReference type="AlphaFoldDB" id="A0A382VVP3"/>
<gene>
    <name evidence="1" type="ORF">METZ01_LOCUS403368</name>
</gene>
<proteinExistence type="predicted"/>
<protein>
    <submittedName>
        <fullName evidence="1">Uncharacterized protein</fullName>
    </submittedName>
</protein>
<evidence type="ECO:0000313" key="1">
    <source>
        <dbReference type="EMBL" id="SVD50514.1"/>
    </source>
</evidence>
<organism evidence="1">
    <name type="scientific">marine metagenome</name>
    <dbReference type="NCBI Taxonomy" id="408172"/>
    <lineage>
        <taxon>unclassified sequences</taxon>
        <taxon>metagenomes</taxon>
        <taxon>ecological metagenomes</taxon>
    </lineage>
</organism>